<dbReference type="PANTHER" id="PTHR13503:SF3">
    <property type="entry name" value="NEGATIVE ELONGATION FACTOR B"/>
    <property type="match status" value="1"/>
</dbReference>
<name>A0A9P6X4L3_RHIOR</name>
<evidence type="ECO:0000313" key="1">
    <source>
        <dbReference type="EMBL" id="KAG1305196.1"/>
    </source>
</evidence>
<protein>
    <recommendedName>
        <fullName evidence="3">Cofactor of BRCA1</fullName>
    </recommendedName>
</protein>
<dbReference type="AlphaFoldDB" id="A0A9P6X4L3"/>
<dbReference type="OrthoDB" id="5548359at2759"/>
<dbReference type="EMBL" id="JAANQT010001429">
    <property type="protein sequence ID" value="KAG1305196.1"/>
    <property type="molecule type" value="Genomic_DNA"/>
</dbReference>
<evidence type="ECO:0008006" key="3">
    <source>
        <dbReference type="Google" id="ProtNLM"/>
    </source>
</evidence>
<accession>A0A9P6X4L3</accession>
<sequence>MSKKILIGPAEEDIRALLSQSREPSEVIKTIQKEYGLDLLGIEHMYPLLDFCGYSRLDIHKACLDALNVETVKYIESSSFQLEQFYDLFDKTFPYIHIPLMQPIPMALLKKFEKHVGEDVIEKLKSDMNVFANCPLNIKQRVYKQDEAFFQQSMLPLLNSYHHDETLQKLAINLKPDSYQEVIEQRRTHPIVYKFMEVIGGDPQIYLMFMQMVRIVFETTPYPSLCSLRIDVLMNYHDLGYEKTLQLDKCHQLIWSLDTCVRNQNMDESIIVKIKECFDLVKNGTPLYADFAMVLMDPMISNFLASCIVKWLRSSVDDNAPDDLEELISYTTKLLNLAEHAPTAVALNTKIPKLDKEIKNVLWTVLCEIFVNEDADMKIQIKDSDFNALQGMLVRSDIARKVFVHYLIDRVQERDVGTLHRCLPLILQTWPSPDFDERGIVYRQTYISFIRTMIEIVTKRNLYELIADVKWRQVIMENFLLKVVAWDEKIHEQLVWLLTDYFTDPKLLLKLGSQFILISEWADVVVSNGKVDEKKSPCGNVPSSYFKSEKCIEWRIHN</sequence>
<dbReference type="PANTHER" id="PTHR13503">
    <property type="entry name" value="NEGATIVE ELONGATION FACTOR COMPLEX MEMBER B"/>
    <property type="match status" value="1"/>
</dbReference>
<dbReference type="Proteomes" id="UP000716291">
    <property type="component" value="Unassembled WGS sequence"/>
</dbReference>
<dbReference type="InterPro" id="IPR010405">
    <property type="entry name" value="COBRA1"/>
</dbReference>
<keyword evidence="2" id="KW-1185">Reference proteome</keyword>
<reference evidence="1" key="1">
    <citation type="journal article" date="2020" name="Microb. Genom.">
        <title>Genetic diversity of clinical and environmental Mucorales isolates obtained from an investigation of mucormycosis cases among solid organ transplant recipients.</title>
        <authorList>
            <person name="Nguyen M.H."/>
            <person name="Kaul D."/>
            <person name="Muto C."/>
            <person name="Cheng S.J."/>
            <person name="Richter R.A."/>
            <person name="Bruno V.M."/>
            <person name="Liu G."/>
            <person name="Beyhan S."/>
            <person name="Sundermann A.J."/>
            <person name="Mounaud S."/>
            <person name="Pasculle A.W."/>
            <person name="Nierman W.C."/>
            <person name="Driscoll E."/>
            <person name="Cumbie R."/>
            <person name="Clancy C.J."/>
            <person name="Dupont C.L."/>
        </authorList>
    </citation>
    <scope>NUCLEOTIDE SEQUENCE</scope>
    <source>
        <strain evidence="1">GL11</strain>
    </source>
</reference>
<evidence type="ECO:0000313" key="2">
    <source>
        <dbReference type="Proteomes" id="UP000716291"/>
    </source>
</evidence>
<organism evidence="1 2">
    <name type="scientific">Rhizopus oryzae</name>
    <name type="common">Mucormycosis agent</name>
    <name type="synonym">Rhizopus arrhizus var. delemar</name>
    <dbReference type="NCBI Taxonomy" id="64495"/>
    <lineage>
        <taxon>Eukaryota</taxon>
        <taxon>Fungi</taxon>
        <taxon>Fungi incertae sedis</taxon>
        <taxon>Mucoromycota</taxon>
        <taxon>Mucoromycotina</taxon>
        <taxon>Mucoromycetes</taxon>
        <taxon>Mucorales</taxon>
        <taxon>Mucorineae</taxon>
        <taxon>Rhizopodaceae</taxon>
        <taxon>Rhizopus</taxon>
    </lineage>
</organism>
<dbReference type="Pfam" id="PF06209">
    <property type="entry name" value="COBRA1"/>
    <property type="match status" value="1"/>
</dbReference>
<gene>
    <name evidence="1" type="ORF">G6F64_008577</name>
</gene>
<dbReference type="GO" id="GO:0032021">
    <property type="term" value="C:NELF complex"/>
    <property type="evidence" value="ECO:0007669"/>
    <property type="project" value="TreeGrafter"/>
</dbReference>
<comment type="caution">
    <text evidence="1">The sequence shown here is derived from an EMBL/GenBank/DDBJ whole genome shotgun (WGS) entry which is preliminary data.</text>
</comment>
<proteinExistence type="predicted"/>
<dbReference type="GO" id="GO:0034244">
    <property type="term" value="P:negative regulation of transcription elongation by RNA polymerase II"/>
    <property type="evidence" value="ECO:0007669"/>
    <property type="project" value="TreeGrafter"/>
</dbReference>